<evidence type="ECO:0000313" key="3">
    <source>
        <dbReference type="Proteomes" id="UP000077266"/>
    </source>
</evidence>
<sequence length="152" mass="17073">MKDQEKGKTIIIERRTKQDNDPRGKVRDVPLELIRSLSPARFPGHARFHYIPIQAGYPAKVDLRAHSHLRGTTLASCNASKTRRLRTYTRDYEPQAGRSVYEGRVDDDGAVNFFGVRAVFLRSLLTSVYTHSICHVCPSNAPAVANVLVLTQ</sequence>
<dbReference type="AlphaFoldDB" id="A0A165CKG8"/>
<proteinExistence type="predicted"/>
<dbReference type="Proteomes" id="UP000077266">
    <property type="component" value="Unassembled WGS sequence"/>
</dbReference>
<gene>
    <name evidence="2" type="ORF">EXIGLDRAFT_778342</name>
</gene>
<evidence type="ECO:0000313" key="2">
    <source>
        <dbReference type="EMBL" id="KZV82634.1"/>
    </source>
</evidence>
<protein>
    <submittedName>
        <fullName evidence="2">Uncharacterized protein</fullName>
    </submittedName>
</protein>
<feature type="region of interest" description="Disordered" evidence="1">
    <location>
        <begin position="1"/>
        <end position="24"/>
    </location>
</feature>
<accession>A0A165CKG8</accession>
<keyword evidence="3" id="KW-1185">Reference proteome</keyword>
<reference evidence="2 3" key="1">
    <citation type="journal article" date="2016" name="Mol. Biol. Evol.">
        <title>Comparative Genomics of Early-Diverging Mushroom-Forming Fungi Provides Insights into the Origins of Lignocellulose Decay Capabilities.</title>
        <authorList>
            <person name="Nagy L.G."/>
            <person name="Riley R."/>
            <person name="Tritt A."/>
            <person name="Adam C."/>
            <person name="Daum C."/>
            <person name="Floudas D."/>
            <person name="Sun H."/>
            <person name="Yadav J.S."/>
            <person name="Pangilinan J."/>
            <person name="Larsson K.H."/>
            <person name="Matsuura K."/>
            <person name="Barry K."/>
            <person name="Labutti K."/>
            <person name="Kuo R."/>
            <person name="Ohm R.A."/>
            <person name="Bhattacharya S.S."/>
            <person name="Shirouzu T."/>
            <person name="Yoshinaga Y."/>
            <person name="Martin F.M."/>
            <person name="Grigoriev I.V."/>
            <person name="Hibbett D.S."/>
        </authorList>
    </citation>
    <scope>NUCLEOTIDE SEQUENCE [LARGE SCALE GENOMIC DNA]</scope>
    <source>
        <strain evidence="2 3">HHB12029</strain>
    </source>
</reference>
<name>A0A165CKG8_EXIGL</name>
<organism evidence="2 3">
    <name type="scientific">Exidia glandulosa HHB12029</name>
    <dbReference type="NCBI Taxonomy" id="1314781"/>
    <lineage>
        <taxon>Eukaryota</taxon>
        <taxon>Fungi</taxon>
        <taxon>Dikarya</taxon>
        <taxon>Basidiomycota</taxon>
        <taxon>Agaricomycotina</taxon>
        <taxon>Agaricomycetes</taxon>
        <taxon>Auriculariales</taxon>
        <taxon>Exidiaceae</taxon>
        <taxon>Exidia</taxon>
    </lineage>
</organism>
<evidence type="ECO:0000256" key="1">
    <source>
        <dbReference type="SAM" id="MobiDB-lite"/>
    </source>
</evidence>
<dbReference type="EMBL" id="KV426311">
    <property type="protein sequence ID" value="KZV82634.1"/>
    <property type="molecule type" value="Genomic_DNA"/>
</dbReference>
<dbReference type="InParanoid" id="A0A165CKG8"/>